<evidence type="ECO:0000313" key="6">
    <source>
        <dbReference type="Proteomes" id="UP000248783"/>
    </source>
</evidence>
<dbReference type="EMBL" id="QKWH01000016">
    <property type="protein sequence ID" value="PZR51769.1"/>
    <property type="molecule type" value="Genomic_DNA"/>
</dbReference>
<dbReference type="AlphaFoldDB" id="A0A2W5WJQ1"/>
<accession>A0A2W5WJQ1</accession>
<evidence type="ECO:0000256" key="3">
    <source>
        <dbReference type="ARBA" id="ARBA00023163"/>
    </source>
</evidence>
<dbReference type="PRINTS" id="PR00598">
    <property type="entry name" value="HTHMARR"/>
</dbReference>
<dbReference type="GO" id="GO:0006950">
    <property type="term" value="P:response to stress"/>
    <property type="evidence" value="ECO:0007669"/>
    <property type="project" value="TreeGrafter"/>
</dbReference>
<dbReference type="InterPro" id="IPR036388">
    <property type="entry name" value="WH-like_DNA-bd_sf"/>
</dbReference>
<dbReference type="InterPro" id="IPR039422">
    <property type="entry name" value="MarR/SlyA-like"/>
</dbReference>
<dbReference type="PROSITE" id="PS01117">
    <property type="entry name" value="HTH_MARR_1"/>
    <property type="match status" value="1"/>
</dbReference>
<dbReference type="GO" id="GO:0003677">
    <property type="term" value="F:DNA binding"/>
    <property type="evidence" value="ECO:0007669"/>
    <property type="project" value="UniProtKB-KW"/>
</dbReference>
<dbReference type="SMART" id="SM00347">
    <property type="entry name" value="HTH_MARR"/>
    <property type="match status" value="1"/>
</dbReference>
<dbReference type="Gene3D" id="1.10.10.10">
    <property type="entry name" value="Winged helix-like DNA-binding domain superfamily/Winged helix DNA-binding domain"/>
    <property type="match status" value="1"/>
</dbReference>
<dbReference type="GO" id="GO:0003700">
    <property type="term" value="F:DNA-binding transcription factor activity"/>
    <property type="evidence" value="ECO:0007669"/>
    <property type="project" value="InterPro"/>
</dbReference>
<comment type="caution">
    <text evidence="5">The sequence shown here is derived from an EMBL/GenBank/DDBJ whole genome shotgun (WGS) entry which is preliminary data.</text>
</comment>
<keyword evidence="3" id="KW-0804">Transcription</keyword>
<evidence type="ECO:0000256" key="2">
    <source>
        <dbReference type="ARBA" id="ARBA00023125"/>
    </source>
</evidence>
<keyword evidence="2" id="KW-0238">DNA-binding</keyword>
<protein>
    <submittedName>
        <fullName evidence="5">MarR family transcriptional regulator</fullName>
    </submittedName>
</protein>
<keyword evidence="1" id="KW-0805">Transcription regulation</keyword>
<organism evidence="5 6">
    <name type="scientific">Xylanimonas oleitrophica</name>
    <dbReference type="NCBI Taxonomy" id="2607479"/>
    <lineage>
        <taxon>Bacteria</taxon>
        <taxon>Bacillati</taxon>
        <taxon>Actinomycetota</taxon>
        <taxon>Actinomycetes</taxon>
        <taxon>Micrococcales</taxon>
        <taxon>Promicromonosporaceae</taxon>
        <taxon>Xylanimonas</taxon>
    </lineage>
</organism>
<dbReference type="Proteomes" id="UP000248783">
    <property type="component" value="Unassembled WGS sequence"/>
</dbReference>
<sequence length="158" mass="17454">MTVQTLSPSSASPVDTLFASLEELSRAQREAGVRLARELDWPRAGLGVIRMLATCGQVQLTDIATKLRVDASVASRQVSQLVDAGYVRRTVDADDRRVRLLELTESGHELSEHVSARFAELLSTVFHDWSEQDLAEATHHIRRVAAAITTIHDEEGTH</sequence>
<reference evidence="5 6" key="1">
    <citation type="submission" date="2018-06" db="EMBL/GenBank/DDBJ databases">
        <title>Whole genome sequencing of a novel hydrocarbon degrading bacterial strain, PW21 isolated from oil contaminated produced water sample.</title>
        <authorList>
            <person name="Nagkirti P."/>
            <person name="Shaikh A."/>
            <person name="Gowdaman V."/>
            <person name="Engineer A.E."/>
            <person name="Dagar S."/>
            <person name="Dhakephalkar P.K."/>
        </authorList>
    </citation>
    <scope>NUCLEOTIDE SEQUENCE [LARGE SCALE GENOMIC DNA]</scope>
    <source>
        <strain evidence="5 6">PW21</strain>
    </source>
</reference>
<evidence type="ECO:0000259" key="4">
    <source>
        <dbReference type="PROSITE" id="PS50995"/>
    </source>
</evidence>
<evidence type="ECO:0000256" key="1">
    <source>
        <dbReference type="ARBA" id="ARBA00023015"/>
    </source>
</evidence>
<proteinExistence type="predicted"/>
<dbReference type="PANTHER" id="PTHR33164">
    <property type="entry name" value="TRANSCRIPTIONAL REGULATOR, MARR FAMILY"/>
    <property type="match status" value="1"/>
</dbReference>
<dbReference type="PANTHER" id="PTHR33164:SF57">
    <property type="entry name" value="MARR-FAMILY TRANSCRIPTIONAL REGULATOR"/>
    <property type="match status" value="1"/>
</dbReference>
<dbReference type="InterPro" id="IPR023187">
    <property type="entry name" value="Tscrpt_reg_MarR-type_CS"/>
</dbReference>
<name>A0A2W5WJQ1_9MICO</name>
<evidence type="ECO:0000313" key="5">
    <source>
        <dbReference type="EMBL" id="PZR51769.1"/>
    </source>
</evidence>
<dbReference type="PROSITE" id="PS50995">
    <property type="entry name" value="HTH_MARR_2"/>
    <property type="match status" value="1"/>
</dbReference>
<keyword evidence="6" id="KW-1185">Reference proteome</keyword>
<feature type="domain" description="HTH marR-type" evidence="4">
    <location>
        <begin position="14"/>
        <end position="146"/>
    </location>
</feature>
<dbReference type="InterPro" id="IPR000835">
    <property type="entry name" value="HTH_MarR-typ"/>
</dbReference>
<dbReference type="Pfam" id="PF01047">
    <property type="entry name" value="MarR"/>
    <property type="match status" value="1"/>
</dbReference>
<gene>
    <name evidence="5" type="ORF">DNL40_14970</name>
</gene>
<dbReference type="InterPro" id="IPR036390">
    <property type="entry name" value="WH_DNA-bd_sf"/>
</dbReference>
<dbReference type="SUPFAM" id="SSF46785">
    <property type="entry name" value="Winged helix' DNA-binding domain"/>
    <property type="match status" value="1"/>
</dbReference>